<evidence type="ECO:0000313" key="2">
    <source>
        <dbReference type="EMBL" id="KAK5623771.1"/>
    </source>
</evidence>
<dbReference type="AlphaFoldDB" id="A0AAV9SR44"/>
<evidence type="ECO:0000256" key="1">
    <source>
        <dbReference type="SAM" id="SignalP"/>
    </source>
</evidence>
<feature type="signal peptide" evidence="1">
    <location>
        <begin position="1"/>
        <end position="18"/>
    </location>
</feature>
<evidence type="ECO:0008006" key="4">
    <source>
        <dbReference type="Google" id="ProtNLM"/>
    </source>
</evidence>
<organism evidence="2 3">
    <name type="scientific">Crenichthys baileyi</name>
    <name type="common">White River springfish</name>
    <dbReference type="NCBI Taxonomy" id="28760"/>
    <lineage>
        <taxon>Eukaryota</taxon>
        <taxon>Metazoa</taxon>
        <taxon>Chordata</taxon>
        <taxon>Craniata</taxon>
        <taxon>Vertebrata</taxon>
        <taxon>Euteleostomi</taxon>
        <taxon>Actinopterygii</taxon>
        <taxon>Neopterygii</taxon>
        <taxon>Teleostei</taxon>
        <taxon>Neoteleostei</taxon>
        <taxon>Acanthomorphata</taxon>
        <taxon>Ovalentaria</taxon>
        <taxon>Atherinomorphae</taxon>
        <taxon>Cyprinodontiformes</taxon>
        <taxon>Goodeidae</taxon>
        <taxon>Crenichthys</taxon>
    </lineage>
</organism>
<gene>
    <name evidence="2" type="ORF">CRENBAI_005916</name>
</gene>
<dbReference type="EMBL" id="JAHHUM010000015">
    <property type="protein sequence ID" value="KAK5623771.1"/>
    <property type="molecule type" value="Genomic_DNA"/>
</dbReference>
<accession>A0AAV9SR44</accession>
<keyword evidence="1" id="KW-0732">Signal</keyword>
<proteinExistence type="predicted"/>
<protein>
    <recommendedName>
        <fullName evidence="4">Secreted protein</fullName>
    </recommendedName>
</protein>
<name>A0AAV9SR44_9TELE</name>
<sequence>MRFFHLIFASLSFSINLPFPSQPMCLSRGFVTAVKPCIKVLTHRLLPFSSTSPPLHPFFHDSPLQHSVERCPQPSSSAPSVGTLCHLYRAIGRRCCGADNSLFYLSLSSTKAPGH</sequence>
<keyword evidence="3" id="KW-1185">Reference proteome</keyword>
<reference evidence="2 3" key="1">
    <citation type="submission" date="2021-06" db="EMBL/GenBank/DDBJ databases">
        <authorList>
            <person name="Palmer J.M."/>
        </authorList>
    </citation>
    <scope>NUCLEOTIDE SEQUENCE [LARGE SCALE GENOMIC DNA]</scope>
    <source>
        <strain evidence="2 3">MEX-2019</strain>
        <tissue evidence="2">Muscle</tissue>
    </source>
</reference>
<dbReference type="Proteomes" id="UP001311232">
    <property type="component" value="Unassembled WGS sequence"/>
</dbReference>
<evidence type="ECO:0000313" key="3">
    <source>
        <dbReference type="Proteomes" id="UP001311232"/>
    </source>
</evidence>
<feature type="chain" id="PRO_5043407094" description="Secreted protein" evidence="1">
    <location>
        <begin position="19"/>
        <end position="115"/>
    </location>
</feature>
<comment type="caution">
    <text evidence="2">The sequence shown here is derived from an EMBL/GenBank/DDBJ whole genome shotgun (WGS) entry which is preliminary data.</text>
</comment>